<keyword evidence="1" id="KW-0472">Membrane</keyword>
<evidence type="ECO:0000313" key="3">
    <source>
        <dbReference type="Proteomes" id="UP000269883"/>
    </source>
</evidence>
<gene>
    <name evidence="2" type="ORF">DFE_1124</name>
</gene>
<keyword evidence="1" id="KW-1133">Transmembrane helix</keyword>
<proteinExistence type="predicted"/>
<feature type="transmembrane region" description="Helical" evidence="1">
    <location>
        <begin position="12"/>
        <end position="32"/>
    </location>
</feature>
<dbReference type="KEGG" id="dfl:DFE_1124"/>
<evidence type="ECO:0000256" key="1">
    <source>
        <dbReference type="SAM" id="Phobius"/>
    </source>
</evidence>
<dbReference type="EMBL" id="AP017378">
    <property type="protein sequence ID" value="BBD07850.1"/>
    <property type="molecule type" value="Genomic_DNA"/>
</dbReference>
<keyword evidence="1" id="KW-0812">Transmembrane</keyword>
<accession>A0A2Z6AXA8</accession>
<evidence type="ECO:0000313" key="2">
    <source>
        <dbReference type="EMBL" id="BBD07850.1"/>
    </source>
</evidence>
<reference evidence="2 3" key="1">
    <citation type="journal article" date="2018" name="Sci. Adv.">
        <title>Multi-heme cytochromes provide a pathway for survival in energy-limited environments.</title>
        <authorList>
            <person name="Deng X."/>
            <person name="Dohmae N."/>
            <person name="Nealson K.H."/>
            <person name="Hashimoto K."/>
            <person name="Okamoto A."/>
        </authorList>
    </citation>
    <scope>NUCLEOTIDE SEQUENCE [LARGE SCALE GENOMIC DNA]</scope>
    <source>
        <strain evidence="2 3">IS5</strain>
    </source>
</reference>
<protein>
    <submittedName>
        <fullName evidence="2">Uncharacterized protein</fullName>
    </submittedName>
</protein>
<organism evidence="2 3">
    <name type="scientific">Desulfovibrio ferrophilus</name>
    <dbReference type="NCBI Taxonomy" id="241368"/>
    <lineage>
        <taxon>Bacteria</taxon>
        <taxon>Pseudomonadati</taxon>
        <taxon>Thermodesulfobacteriota</taxon>
        <taxon>Desulfovibrionia</taxon>
        <taxon>Desulfovibrionales</taxon>
        <taxon>Desulfovibrionaceae</taxon>
        <taxon>Desulfovibrio</taxon>
    </lineage>
</organism>
<dbReference type="RefSeq" id="WP_126377459.1">
    <property type="nucleotide sequence ID" value="NZ_AP017378.1"/>
</dbReference>
<sequence>MPPQASHFLSGILGITILIGSFVSLLASIPFINRRVPPSLTSTIQIALPAFSLLLFIPYEATISPNDNIRIDLLALYPALGVCALCLVIALYKRLRHNP</sequence>
<dbReference type="Proteomes" id="UP000269883">
    <property type="component" value="Chromosome"/>
</dbReference>
<keyword evidence="3" id="KW-1185">Reference proteome</keyword>
<feature type="transmembrane region" description="Helical" evidence="1">
    <location>
        <begin position="44"/>
        <end position="61"/>
    </location>
</feature>
<name>A0A2Z6AXA8_9BACT</name>
<feature type="transmembrane region" description="Helical" evidence="1">
    <location>
        <begin position="73"/>
        <end position="92"/>
    </location>
</feature>
<dbReference type="AlphaFoldDB" id="A0A2Z6AXA8"/>